<dbReference type="InterPro" id="IPR014001">
    <property type="entry name" value="Helicase_ATP-bd"/>
</dbReference>
<evidence type="ECO:0000313" key="7">
    <source>
        <dbReference type="EMBL" id="GGK03461.1"/>
    </source>
</evidence>
<dbReference type="GO" id="GO:0004386">
    <property type="term" value="F:helicase activity"/>
    <property type="evidence" value="ECO:0007669"/>
    <property type="project" value="UniProtKB-KW"/>
</dbReference>
<dbReference type="InterPro" id="IPR001650">
    <property type="entry name" value="Helicase_C-like"/>
</dbReference>
<dbReference type="AlphaFoldDB" id="A0A8J3FD99"/>
<dbReference type="PANTHER" id="PTHR10799">
    <property type="entry name" value="SNF2/RAD54 HELICASE FAMILY"/>
    <property type="match status" value="1"/>
</dbReference>
<dbReference type="SMART" id="SM00490">
    <property type="entry name" value="HELICc"/>
    <property type="match status" value="1"/>
</dbReference>
<dbReference type="InterPro" id="IPR038718">
    <property type="entry name" value="SNF2-like_sf"/>
</dbReference>
<dbReference type="Gene3D" id="3.40.50.10810">
    <property type="entry name" value="Tandem AAA-ATPase domain"/>
    <property type="match status" value="1"/>
</dbReference>
<dbReference type="SMART" id="SM00487">
    <property type="entry name" value="DEXDc"/>
    <property type="match status" value="1"/>
</dbReference>
<keyword evidence="1" id="KW-0547">Nucleotide-binding</keyword>
<dbReference type="InterPro" id="IPR000330">
    <property type="entry name" value="SNF2_N"/>
</dbReference>
<dbReference type="Gene3D" id="3.40.50.300">
    <property type="entry name" value="P-loop containing nucleotide triphosphate hydrolases"/>
    <property type="match status" value="1"/>
</dbReference>
<feature type="domain" description="Helicase C-terminal" evidence="6">
    <location>
        <begin position="365"/>
        <end position="517"/>
    </location>
</feature>
<name>A0A8J3FD99_9BACI</name>
<evidence type="ECO:0000256" key="4">
    <source>
        <dbReference type="ARBA" id="ARBA00022840"/>
    </source>
</evidence>
<dbReference type="GO" id="GO:0005524">
    <property type="term" value="F:ATP binding"/>
    <property type="evidence" value="ECO:0007669"/>
    <property type="project" value="UniProtKB-KW"/>
</dbReference>
<dbReference type="Pfam" id="PF00176">
    <property type="entry name" value="SNF2-rel_dom"/>
    <property type="match status" value="1"/>
</dbReference>
<keyword evidence="3 7" id="KW-0347">Helicase</keyword>
<reference evidence="7" key="2">
    <citation type="submission" date="2020-09" db="EMBL/GenBank/DDBJ databases">
        <authorList>
            <person name="Sun Q."/>
            <person name="Ohkuma M."/>
        </authorList>
    </citation>
    <scope>NUCLEOTIDE SEQUENCE</scope>
    <source>
        <strain evidence="7">JCM 14719</strain>
    </source>
</reference>
<comment type="caution">
    <text evidence="7">The sequence shown here is derived from an EMBL/GenBank/DDBJ whole genome shotgun (WGS) entry which is preliminary data.</text>
</comment>
<keyword evidence="2" id="KW-0378">Hydrolase</keyword>
<dbReference type="GO" id="GO:0016787">
    <property type="term" value="F:hydrolase activity"/>
    <property type="evidence" value="ECO:0007669"/>
    <property type="project" value="UniProtKB-KW"/>
</dbReference>
<dbReference type="Pfam" id="PF00271">
    <property type="entry name" value="Helicase_C"/>
    <property type="match status" value="1"/>
</dbReference>
<evidence type="ECO:0000256" key="1">
    <source>
        <dbReference type="ARBA" id="ARBA00022741"/>
    </source>
</evidence>
<keyword evidence="4" id="KW-0067">ATP-binding</keyword>
<dbReference type="InterPro" id="IPR049730">
    <property type="entry name" value="SNF2/RAD54-like_C"/>
</dbReference>
<dbReference type="InterPro" id="IPR057342">
    <property type="entry name" value="DEXDc_RapA"/>
</dbReference>
<evidence type="ECO:0000259" key="6">
    <source>
        <dbReference type="PROSITE" id="PS51194"/>
    </source>
</evidence>
<dbReference type="CDD" id="cd18793">
    <property type="entry name" value="SF2_C_SNF"/>
    <property type="match status" value="1"/>
</dbReference>
<protein>
    <submittedName>
        <fullName evidence="7">Helicase</fullName>
    </submittedName>
</protein>
<sequence>MRIRPIFDRQWLEEFAARVRADSPWDPWELFRLAYEAAEATLVPSFDDLECLKHLHAFSPLPHQVETARRVVNEMRGRAILADEVGLGKTIEAGLVLKEYLVRGLVKKALILVPSSLVTQWTAELNQKFAIPAVAQKKAYMWRQHDILVASLDTAKRAPHREQVLAIAYDMLIVDEAHKLKNARTQNWAFVNAIKKKYCLLLTATPVQNDLNELFNMISLLKPGHLGNDATFAHQYVVHKRLPKNEEKLRTELGKVMIRNRRADGGIAFTERRVETLALELSPKERELYDAVTAFVREQAQETRSLRSAFALLTLQREVCSSRDAAMVSLFKWYKRAEEGTPLKRRLHELLLLAKEVGTHTKARKVVELLRRLDGKVILFTEYRATQEFLQAELAKQDITTVLFRGGFGRNKKDWMRMLFENRARVLIATEAGGEGINLQFCHQMINYDLPWNPMRVEQRIGRIHRLGQTRDVTIFNLATKDTIEEHILNLLTEKIRLFELVVGELDAIVTQVHLSKTFDRTLADIVLRSKDDREAAEKLRRLGDALAQARETAGPGWAEAAVETGR</sequence>
<dbReference type="PROSITE" id="PS51192">
    <property type="entry name" value="HELICASE_ATP_BIND_1"/>
    <property type="match status" value="1"/>
</dbReference>
<dbReference type="EMBL" id="BMOF01000036">
    <property type="protein sequence ID" value="GGK03461.1"/>
    <property type="molecule type" value="Genomic_DNA"/>
</dbReference>
<dbReference type="SUPFAM" id="SSF52540">
    <property type="entry name" value="P-loop containing nucleoside triphosphate hydrolases"/>
    <property type="match status" value="2"/>
</dbReference>
<evidence type="ECO:0000259" key="5">
    <source>
        <dbReference type="PROSITE" id="PS51192"/>
    </source>
</evidence>
<accession>A0A8J3FD99</accession>
<gene>
    <name evidence="7" type="ORF">GCM10007043_17030</name>
</gene>
<dbReference type="InterPro" id="IPR027417">
    <property type="entry name" value="P-loop_NTPase"/>
</dbReference>
<evidence type="ECO:0000313" key="8">
    <source>
        <dbReference type="Proteomes" id="UP000637720"/>
    </source>
</evidence>
<dbReference type="RefSeq" id="WP_188817627.1">
    <property type="nucleotide sequence ID" value="NZ_BMOF01000036.1"/>
</dbReference>
<proteinExistence type="predicted"/>
<dbReference type="PROSITE" id="PS51194">
    <property type="entry name" value="HELICASE_CTER"/>
    <property type="match status" value="1"/>
</dbReference>
<dbReference type="CDD" id="cd18011">
    <property type="entry name" value="DEXDc_RapA"/>
    <property type="match status" value="1"/>
</dbReference>
<feature type="domain" description="Helicase ATP-binding" evidence="5">
    <location>
        <begin position="70"/>
        <end position="224"/>
    </location>
</feature>
<dbReference type="Proteomes" id="UP000637720">
    <property type="component" value="Unassembled WGS sequence"/>
</dbReference>
<keyword evidence="8" id="KW-1185">Reference proteome</keyword>
<reference evidence="7" key="1">
    <citation type="journal article" date="2014" name="Int. J. Syst. Evol. Microbiol.">
        <title>Complete genome sequence of Corynebacterium casei LMG S-19264T (=DSM 44701T), isolated from a smear-ripened cheese.</title>
        <authorList>
            <consortium name="US DOE Joint Genome Institute (JGI-PGF)"/>
            <person name="Walter F."/>
            <person name="Albersmeier A."/>
            <person name="Kalinowski J."/>
            <person name="Ruckert C."/>
        </authorList>
    </citation>
    <scope>NUCLEOTIDE SEQUENCE</scope>
    <source>
        <strain evidence="7">JCM 14719</strain>
    </source>
</reference>
<evidence type="ECO:0000256" key="3">
    <source>
        <dbReference type="ARBA" id="ARBA00022806"/>
    </source>
</evidence>
<evidence type="ECO:0000256" key="2">
    <source>
        <dbReference type="ARBA" id="ARBA00022801"/>
    </source>
</evidence>
<organism evidence="7 8">
    <name type="scientific">Calditerricola satsumensis</name>
    <dbReference type="NCBI Taxonomy" id="373054"/>
    <lineage>
        <taxon>Bacteria</taxon>
        <taxon>Bacillati</taxon>
        <taxon>Bacillota</taxon>
        <taxon>Bacilli</taxon>
        <taxon>Bacillales</taxon>
        <taxon>Bacillaceae</taxon>
        <taxon>Calditerricola</taxon>
    </lineage>
</organism>